<dbReference type="PANTHER" id="PTHR46179:SF13">
    <property type="entry name" value="C2H2-TYPE DOMAIN-CONTAINING PROTEIN"/>
    <property type="match status" value="1"/>
</dbReference>
<dbReference type="PANTHER" id="PTHR46179">
    <property type="entry name" value="ZINC FINGER PROTEIN"/>
    <property type="match status" value="1"/>
</dbReference>
<keyword evidence="6" id="KW-0804">Transcription</keyword>
<evidence type="ECO:0000259" key="10">
    <source>
        <dbReference type="PROSITE" id="PS50157"/>
    </source>
</evidence>
<evidence type="ECO:0000256" key="2">
    <source>
        <dbReference type="ARBA" id="ARBA00022723"/>
    </source>
</evidence>
<feature type="domain" description="C2H2-type" evidence="10">
    <location>
        <begin position="690"/>
        <end position="720"/>
    </location>
</feature>
<dbReference type="PROSITE" id="PS00028">
    <property type="entry name" value="ZINC_FINGER_C2H2_1"/>
    <property type="match status" value="1"/>
</dbReference>
<dbReference type="EMBL" id="JAAMPI010000095">
    <property type="protein sequence ID" value="KAF4635865.1"/>
    <property type="molecule type" value="Genomic_DNA"/>
</dbReference>
<dbReference type="GO" id="GO:0008270">
    <property type="term" value="F:zinc ion binding"/>
    <property type="evidence" value="ECO:0007669"/>
    <property type="project" value="UniProtKB-KW"/>
</dbReference>
<evidence type="ECO:0000313" key="11">
    <source>
        <dbReference type="EMBL" id="KAF4635865.1"/>
    </source>
</evidence>
<dbReference type="AlphaFoldDB" id="A0A8H4W8U1"/>
<keyword evidence="2" id="KW-0479">Metal-binding</keyword>
<dbReference type="PROSITE" id="PS50157">
    <property type="entry name" value="ZINC_FINGER_C2H2_2"/>
    <property type="match status" value="1"/>
</dbReference>
<dbReference type="Pfam" id="PF11917">
    <property type="entry name" value="DUF3435"/>
    <property type="match status" value="1"/>
</dbReference>
<evidence type="ECO:0000256" key="9">
    <source>
        <dbReference type="SAM" id="MobiDB-lite"/>
    </source>
</evidence>
<dbReference type="InterPro" id="IPR051061">
    <property type="entry name" value="Zinc_finger_trans_reg"/>
</dbReference>
<evidence type="ECO:0000256" key="8">
    <source>
        <dbReference type="PROSITE-ProRule" id="PRU00042"/>
    </source>
</evidence>
<keyword evidence="3 8" id="KW-0863">Zinc-finger</keyword>
<evidence type="ECO:0000256" key="3">
    <source>
        <dbReference type="ARBA" id="ARBA00022771"/>
    </source>
</evidence>
<evidence type="ECO:0000256" key="1">
    <source>
        <dbReference type="ARBA" id="ARBA00004123"/>
    </source>
</evidence>
<accession>A0A8H4W8U1</accession>
<gene>
    <name evidence="11" type="ORF">G7Y89_g2244</name>
</gene>
<keyword evidence="7" id="KW-0539">Nucleus</keyword>
<evidence type="ECO:0000256" key="6">
    <source>
        <dbReference type="ARBA" id="ARBA00023163"/>
    </source>
</evidence>
<evidence type="ECO:0000256" key="5">
    <source>
        <dbReference type="ARBA" id="ARBA00023015"/>
    </source>
</evidence>
<proteinExistence type="predicted"/>
<keyword evidence="12" id="KW-1185">Reference proteome</keyword>
<dbReference type="GO" id="GO:0005634">
    <property type="term" value="C:nucleus"/>
    <property type="evidence" value="ECO:0007669"/>
    <property type="project" value="UniProtKB-SubCell"/>
</dbReference>
<name>A0A8H4W8U1_9HELO</name>
<feature type="compositionally biased region" description="Basic and acidic residues" evidence="9">
    <location>
        <begin position="467"/>
        <end position="492"/>
    </location>
</feature>
<keyword evidence="4" id="KW-0862">Zinc</keyword>
<sequence>MDHDGDDFNSSDLEFEERPNPFFAAGMSSIQAIMDHALEDRIQSKKLSKTLTHAQGSPKTEYMNALWINRFMAFRLHTLKKSAEEIPTGLEIERFLASMISKIKPLGNAVPSQSWIKGGFRRILVGLIFKYPKFTLSPHERSRMKSVFHQFLTDGLITRQPRREAQWVGAFLIRRLVVALLRQALEKGTSNWDKTIQKALSMVLIAALSCRGGDIMKTQSETHDRPFLCYDDITIKLVKGVGLENLVATVVIRNEKGKKFDPRHNRKVLLHVVPGHEGNVVCPIKMLLISAIRLGAVQGTIEEILAKTAARRDKTVQWADGRGGNPVLCGFETAAHLVIVDKPAMVDQLRDTIYYASLQAGILKPITPHDMRRGSARDTANLPQDPTAATGLASSVVAAELGHTTISLHKGTTGNYVGASTVDNWTKRVSADLQDPFGPGVTSNVYKKPKITRVQWLKMYEDAGVDPSDRKATRQLRDTTHKEHEQRWRSGEGETPSPRPALLPQSASQINTGANIRKRKAEPEVLSESMQIGAADSPAPRLMIEDLGNIDDINSCIDPRPRASVANITRVVGDVDEEEVSSVEIEEMVLEGLDVPLETPSSLLVPGMAYVSLLSRINVVANKRLSSTKSKAIPDAFRGNGKDEPILFQHHCQKTPGCQYFTDNSYALLVHEARCSAERVEELNTVEKMYECPTEGCSKSFETATALKMHQDSIHEFQPRACKVEGCDPTILYDSNNAFRKHQTDVHPSWTPKGCPIEGCGCDVQFKTAQALKGHLQVIHQITDKTLLKSHTYVRTRSYSPQRCSYPGCEHATEFVEKRALVKHLERRHGVAKEDASDYITLE</sequence>
<reference evidence="11 12" key="1">
    <citation type="submission" date="2020-03" db="EMBL/GenBank/DDBJ databases">
        <title>Draft Genome Sequence of Cudoniella acicularis.</title>
        <authorList>
            <person name="Buettner E."/>
            <person name="Kellner H."/>
        </authorList>
    </citation>
    <scope>NUCLEOTIDE SEQUENCE [LARGE SCALE GENOMIC DNA]</scope>
    <source>
        <strain evidence="11 12">DSM 108380</strain>
    </source>
</reference>
<dbReference type="Proteomes" id="UP000566819">
    <property type="component" value="Unassembled WGS sequence"/>
</dbReference>
<evidence type="ECO:0000256" key="4">
    <source>
        <dbReference type="ARBA" id="ARBA00022833"/>
    </source>
</evidence>
<protein>
    <recommendedName>
        <fullName evidence="10">C2H2-type domain-containing protein</fullName>
    </recommendedName>
</protein>
<dbReference type="Gene3D" id="3.30.160.60">
    <property type="entry name" value="Classic Zinc Finger"/>
    <property type="match status" value="1"/>
</dbReference>
<dbReference type="InterPro" id="IPR036236">
    <property type="entry name" value="Znf_C2H2_sf"/>
</dbReference>
<dbReference type="InterPro" id="IPR013087">
    <property type="entry name" value="Znf_C2H2_type"/>
</dbReference>
<keyword evidence="5" id="KW-0805">Transcription regulation</keyword>
<comment type="caution">
    <text evidence="11">The sequence shown here is derived from an EMBL/GenBank/DDBJ whole genome shotgun (WGS) entry which is preliminary data.</text>
</comment>
<dbReference type="GO" id="GO:0006357">
    <property type="term" value="P:regulation of transcription by RNA polymerase II"/>
    <property type="evidence" value="ECO:0007669"/>
    <property type="project" value="TreeGrafter"/>
</dbReference>
<organism evidence="11 12">
    <name type="scientific">Cudoniella acicularis</name>
    <dbReference type="NCBI Taxonomy" id="354080"/>
    <lineage>
        <taxon>Eukaryota</taxon>
        <taxon>Fungi</taxon>
        <taxon>Dikarya</taxon>
        <taxon>Ascomycota</taxon>
        <taxon>Pezizomycotina</taxon>
        <taxon>Leotiomycetes</taxon>
        <taxon>Helotiales</taxon>
        <taxon>Tricladiaceae</taxon>
        <taxon>Cudoniella</taxon>
    </lineage>
</organism>
<evidence type="ECO:0000313" key="12">
    <source>
        <dbReference type="Proteomes" id="UP000566819"/>
    </source>
</evidence>
<dbReference type="SMART" id="SM00355">
    <property type="entry name" value="ZnF_C2H2"/>
    <property type="match status" value="4"/>
</dbReference>
<evidence type="ECO:0000256" key="7">
    <source>
        <dbReference type="ARBA" id="ARBA00023242"/>
    </source>
</evidence>
<dbReference type="SUPFAM" id="SSF57667">
    <property type="entry name" value="beta-beta-alpha zinc fingers"/>
    <property type="match status" value="1"/>
</dbReference>
<dbReference type="OrthoDB" id="4369634at2759"/>
<feature type="region of interest" description="Disordered" evidence="9">
    <location>
        <begin position="466"/>
        <end position="531"/>
    </location>
</feature>
<dbReference type="InterPro" id="IPR021842">
    <property type="entry name" value="DUF3435"/>
</dbReference>
<comment type="subcellular location">
    <subcellularLocation>
        <location evidence="1">Nucleus</location>
    </subcellularLocation>
</comment>
<feature type="compositionally biased region" description="Polar residues" evidence="9">
    <location>
        <begin position="505"/>
        <end position="514"/>
    </location>
</feature>